<proteinExistence type="predicted"/>
<feature type="region of interest" description="Disordered" evidence="1">
    <location>
        <begin position="411"/>
        <end position="468"/>
    </location>
</feature>
<feature type="compositionally biased region" description="Pro residues" evidence="1">
    <location>
        <begin position="505"/>
        <end position="515"/>
    </location>
</feature>
<feature type="region of interest" description="Disordered" evidence="1">
    <location>
        <begin position="503"/>
        <end position="552"/>
    </location>
</feature>
<name>A0A0G1P0Y6_9BACT</name>
<dbReference type="Proteomes" id="UP000034175">
    <property type="component" value="Unassembled WGS sequence"/>
</dbReference>
<evidence type="ECO:0000313" key="3">
    <source>
        <dbReference type="Proteomes" id="UP000034175"/>
    </source>
</evidence>
<feature type="compositionally biased region" description="Basic and acidic residues" evidence="1">
    <location>
        <begin position="538"/>
        <end position="552"/>
    </location>
</feature>
<feature type="region of interest" description="Disordered" evidence="1">
    <location>
        <begin position="310"/>
        <end position="345"/>
    </location>
</feature>
<dbReference type="EMBL" id="LCMA01000008">
    <property type="protein sequence ID" value="KKU26564.1"/>
    <property type="molecule type" value="Genomic_DNA"/>
</dbReference>
<organism evidence="2 3">
    <name type="scientific">Candidatus Magasanikbacteria bacterium GW2011_GWA2_46_17</name>
    <dbReference type="NCBI Taxonomy" id="1619042"/>
    <lineage>
        <taxon>Bacteria</taxon>
        <taxon>Candidatus Magasanikiibacteriota</taxon>
    </lineage>
</organism>
<reference evidence="2 3" key="1">
    <citation type="journal article" date="2015" name="Nature">
        <title>rRNA introns, odd ribosomes, and small enigmatic genomes across a large radiation of phyla.</title>
        <authorList>
            <person name="Brown C.T."/>
            <person name="Hug L.A."/>
            <person name="Thomas B.C."/>
            <person name="Sharon I."/>
            <person name="Castelle C.J."/>
            <person name="Singh A."/>
            <person name="Wilkins M.J."/>
            <person name="Williams K.H."/>
            <person name="Banfield J.F."/>
        </authorList>
    </citation>
    <scope>NUCLEOTIDE SEQUENCE [LARGE SCALE GENOMIC DNA]</scope>
</reference>
<dbReference type="AlphaFoldDB" id="A0A0G1P0Y6"/>
<feature type="compositionally biased region" description="Polar residues" evidence="1">
    <location>
        <begin position="520"/>
        <end position="537"/>
    </location>
</feature>
<protein>
    <submittedName>
        <fullName evidence="2">Uncharacterized protein</fullName>
    </submittedName>
</protein>
<evidence type="ECO:0000313" key="2">
    <source>
        <dbReference type="EMBL" id="KKU26564.1"/>
    </source>
</evidence>
<sequence length="552" mass="59843">MNYIDYEEQLDKTVRSLPQEAQVVFSELPIISMMEQIGGGFNLSMGEIGEMCELVRQIIAKEREPKDFESGLTEKLDEENREKVPDIVVVLSQALFSMLLPALNIKVPIELAVRVAPPKVEGLEIAPLAPAHPTQTKRVAPPSASVPPPPVTRSVPHQNYQTSNASFGSLSKPQGFQSNSTRPPIMETSHESMAINPLESLMQMLEGKVSQRDLSRQFEKLPDSLKNALGSVDSAKKVVDIGRKYALHMDKLGELGAETGMVILGFTHPAQFLSRLTKRLGLSEEKVRPIAQEINIEVFLKIREALKQVNGEAEARSTPTPTETIPAKPQEPPTEQQPEKSSAETGYQNLASMNSAASPIPMKPEGNIIVSETEEVLDREAILRDIENPTPVNSGFQPLAEKIQNSENFTEGVKPEVATPPEPKNIPIKPRGPSQPATTVTATGTTEIPQRAAPTSGQIPSKVPAGTSFMPSLKNEVAAPWAPEPPVPVISMPEKAPALAVAFPPFTPPPAPKPEVLPNKPQNIVDQKLSGATSSTKSEGKYAADPYRETLG</sequence>
<evidence type="ECO:0000256" key="1">
    <source>
        <dbReference type="SAM" id="MobiDB-lite"/>
    </source>
</evidence>
<feature type="region of interest" description="Disordered" evidence="1">
    <location>
        <begin position="127"/>
        <end position="180"/>
    </location>
</feature>
<feature type="compositionally biased region" description="Low complexity" evidence="1">
    <location>
        <begin position="437"/>
        <end position="446"/>
    </location>
</feature>
<gene>
    <name evidence="2" type="ORF">UX39_C0008G0027</name>
</gene>
<feature type="compositionally biased region" description="Polar residues" evidence="1">
    <location>
        <begin position="157"/>
        <end position="180"/>
    </location>
</feature>
<accession>A0A0G1P0Y6</accession>
<comment type="caution">
    <text evidence="2">The sequence shown here is derived from an EMBL/GenBank/DDBJ whole genome shotgun (WGS) entry which is preliminary data.</text>
</comment>